<evidence type="ECO:0000259" key="1">
    <source>
        <dbReference type="Pfam" id="PF03478"/>
    </source>
</evidence>
<dbReference type="Pfam" id="PF03478">
    <property type="entry name" value="Beta-prop_KIB1-4"/>
    <property type="match status" value="1"/>
</dbReference>
<keyword evidence="3" id="KW-1185">Reference proteome</keyword>
<protein>
    <recommendedName>
        <fullName evidence="1">KIB1-4 beta-propeller domain-containing protein</fullName>
    </recommendedName>
</protein>
<dbReference type="AlphaFoldDB" id="A0A2T7EXP9"/>
<feature type="domain" description="KIB1-4 beta-propeller" evidence="1">
    <location>
        <begin position="7"/>
        <end position="111"/>
    </location>
</feature>
<reference evidence="2 3" key="1">
    <citation type="submission" date="2018-04" db="EMBL/GenBank/DDBJ databases">
        <title>WGS assembly of Panicum hallii var. hallii HAL2.</title>
        <authorList>
            <person name="Lovell J."/>
            <person name="Jenkins J."/>
            <person name="Lowry D."/>
            <person name="Mamidi S."/>
            <person name="Sreedasyam A."/>
            <person name="Weng X."/>
            <person name="Barry K."/>
            <person name="Bonette J."/>
            <person name="Campitelli B."/>
            <person name="Daum C."/>
            <person name="Gordon S."/>
            <person name="Gould B."/>
            <person name="Lipzen A."/>
            <person name="MacQueen A."/>
            <person name="Palacio-Mejia J."/>
            <person name="Plott C."/>
            <person name="Shakirov E."/>
            <person name="Shu S."/>
            <person name="Yoshinaga Y."/>
            <person name="Zane M."/>
            <person name="Rokhsar D."/>
            <person name="Grimwood J."/>
            <person name="Schmutz J."/>
            <person name="Juenger T."/>
        </authorList>
    </citation>
    <scope>NUCLEOTIDE SEQUENCE [LARGE SCALE GENOMIC DNA]</scope>
    <source>
        <strain evidence="3">cv. HAL2</strain>
    </source>
</reference>
<accession>A0A2T7EXP9</accession>
<proteinExistence type="predicted"/>
<evidence type="ECO:0000313" key="3">
    <source>
        <dbReference type="Proteomes" id="UP000244336"/>
    </source>
</evidence>
<gene>
    <name evidence="2" type="ORF">GQ55_2G407400</name>
</gene>
<dbReference type="Proteomes" id="UP000244336">
    <property type="component" value="Chromosome 2"/>
</dbReference>
<name>A0A2T7EXP9_9POAL</name>
<dbReference type="Gramene" id="PUZ72598">
    <property type="protein sequence ID" value="PUZ72598"/>
    <property type="gene ID" value="GQ55_2G407400"/>
</dbReference>
<evidence type="ECO:0000313" key="2">
    <source>
        <dbReference type="EMBL" id="PUZ72598.1"/>
    </source>
</evidence>
<dbReference type="EMBL" id="CM009750">
    <property type="protein sequence ID" value="PUZ72598.1"/>
    <property type="molecule type" value="Genomic_DNA"/>
</dbReference>
<dbReference type="OrthoDB" id="653077at2759"/>
<organism evidence="2 3">
    <name type="scientific">Panicum hallii var. hallii</name>
    <dbReference type="NCBI Taxonomy" id="1504633"/>
    <lineage>
        <taxon>Eukaryota</taxon>
        <taxon>Viridiplantae</taxon>
        <taxon>Streptophyta</taxon>
        <taxon>Embryophyta</taxon>
        <taxon>Tracheophyta</taxon>
        <taxon>Spermatophyta</taxon>
        <taxon>Magnoliopsida</taxon>
        <taxon>Liliopsida</taxon>
        <taxon>Poales</taxon>
        <taxon>Poaceae</taxon>
        <taxon>PACMAD clade</taxon>
        <taxon>Panicoideae</taxon>
        <taxon>Panicodae</taxon>
        <taxon>Paniceae</taxon>
        <taxon>Panicinae</taxon>
        <taxon>Panicum</taxon>
        <taxon>Panicum sect. Panicum</taxon>
    </lineage>
</organism>
<sequence>MNSTLPFAGRFYCATCWGVMALNITSDQQPPRLLMVAEFSESFCFSQMMHSLHLVDNGGEMMLVHRTLCQDSNYYRKYDAYRMDLEAGILIPVKSFNGRGAFMGMNRTMSV</sequence>
<dbReference type="PANTHER" id="PTHR33165:SF57">
    <property type="entry name" value="OS10G0568000 PROTEIN"/>
    <property type="match status" value="1"/>
</dbReference>
<dbReference type="InterPro" id="IPR005174">
    <property type="entry name" value="KIB1-4_b-propeller"/>
</dbReference>
<dbReference type="PANTHER" id="PTHR33165">
    <property type="entry name" value="F-BOX DOMAIN CONTAINING PROTEIN-LIKE-RELATED"/>
    <property type="match status" value="1"/>
</dbReference>